<keyword evidence="2" id="KW-1185">Reference proteome</keyword>
<dbReference type="Proteomes" id="UP000192578">
    <property type="component" value="Unassembled WGS sequence"/>
</dbReference>
<name>A0A1W0XB95_HYPEX</name>
<evidence type="ECO:0000313" key="2">
    <source>
        <dbReference type="Proteomes" id="UP000192578"/>
    </source>
</evidence>
<evidence type="ECO:0000313" key="1">
    <source>
        <dbReference type="EMBL" id="OQV24777.1"/>
    </source>
</evidence>
<sequence length="113" mass="12471">MRAESTSIADEVDLPSYQHVVPKRLSPLVVMAVDPADPGMLIAGKAFNVSCRVYNVLTTTLLSWKFLSSQTLTRSSEGVVYRPSQGDPVAVRVGMWQLYDAHNTLTVHSYYPA</sequence>
<accession>A0A1W0XB95</accession>
<protein>
    <submittedName>
        <fullName evidence="1">Uncharacterized protein</fullName>
    </submittedName>
</protein>
<reference evidence="2" key="1">
    <citation type="submission" date="2017-01" db="EMBL/GenBank/DDBJ databases">
        <title>Comparative genomics of anhydrobiosis in the tardigrade Hypsibius dujardini.</title>
        <authorList>
            <person name="Yoshida Y."/>
            <person name="Koutsovoulos G."/>
            <person name="Laetsch D."/>
            <person name="Stevens L."/>
            <person name="Kumar S."/>
            <person name="Horikawa D."/>
            <person name="Ishino K."/>
            <person name="Komine S."/>
            <person name="Tomita M."/>
            <person name="Blaxter M."/>
            <person name="Arakawa K."/>
        </authorList>
    </citation>
    <scope>NUCLEOTIDE SEQUENCE [LARGE SCALE GENOMIC DNA]</scope>
    <source>
        <strain evidence="2">Z151</strain>
    </source>
</reference>
<proteinExistence type="predicted"/>
<gene>
    <name evidence="1" type="ORF">BV898_01368</name>
</gene>
<dbReference type="AlphaFoldDB" id="A0A1W0XB95"/>
<comment type="caution">
    <text evidence="1">The sequence shown here is derived from an EMBL/GenBank/DDBJ whole genome shotgun (WGS) entry which is preliminary data.</text>
</comment>
<organism evidence="1 2">
    <name type="scientific">Hypsibius exemplaris</name>
    <name type="common">Freshwater tardigrade</name>
    <dbReference type="NCBI Taxonomy" id="2072580"/>
    <lineage>
        <taxon>Eukaryota</taxon>
        <taxon>Metazoa</taxon>
        <taxon>Ecdysozoa</taxon>
        <taxon>Tardigrada</taxon>
        <taxon>Eutardigrada</taxon>
        <taxon>Parachela</taxon>
        <taxon>Hypsibioidea</taxon>
        <taxon>Hypsibiidae</taxon>
        <taxon>Hypsibius</taxon>
    </lineage>
</organism>
<dbReference type="EMBL" id="MTYJ01000005">
    <property type="protein sequence ID" value="OQV24777.1"/>
    <property type="molecule type" value="Genomic_DNA"/>
</dbReference>